<reference evidence="2 3" key="1">
    <citation type="journal article" date="2019" name="Nat. Ecol. Evol.">
        <title>Megaphylogeny resolves global patterns of mushroom evolution.</title>
        <authorList>
            <person name="Varga T."/>
            <person name="Krizsan K."/>
            <person name="Foldi C."/>
            <person name="Dima B."/>
            <person name="Sanchez-Garcia M."/>
            <person name="Sanchez-Ramirez S."/>
            <person name="Szollosi G.J."/>
            <person name="Szarkandi J.G."/>
            <person name="Papp V."/>
            <person name="Albert L."/>
            <person name="Andreopoulos W."/>
            <person name="Angelini C."/>
            <person name="Antonin V."/>
            <person name="Barry K.W."/>
            <person name="Bougher N.L."/>
            <person name="Buchanan P."/>
            <person name="Buyck B."/>
            <person name="Bense V."/>
            <person name="Catcheside P."/>
            <person name="Chovatia M."/>
            <person name="Cooper J."/>
            <person name="Damon W."/>
            <person name="Desjardin D."/>
            <person name="Finy P."/>
            <person name="Geml J."/>
            <person name="Haridas S."/>
            <person name="Hughes K."/>
            <person name="Justo A."/>
            <person name="Karasinski D."/>
            <person name="Kautmanova I."/>
            <person name="Kiss B."/>
            <person name="Kocsube S."/>
            <person name="Kotiranta H."/>
            <person name="LaButti K.M."/>
            <person name="Lechner B.E."/>
            <person name="Liimatainen K."/>
            <person name="Lipzen A."/>
            <person name="Lukacs Z."/>
            <person name="Mihaltcheva S."/>
            <person name="Morgado L.N."/>
            <person name="Niskanen T."/>
            <person name="Noordeloos M.E."/>
            <person name="Ohm R.A."/>
            <person name="Ortiz-Santana B."/>
            <person name="Ovrebo C."/>
            <person name="Racz N."/>
            <person name="Riley R."/>
            <person name="Savchenko A."/>
            <person name="Shiryaev A."/>
            <person name="Soop K."/>
            <person name="Spirin V."/>
            <person name="Szebenyi C."/>
            <person name="Tomsovsky M."/>
            <person name="Tulloss R.E."/>
            <person name="Uehling J."/>
            <person name="Grigoriev I.V."/>
            <person name="Vagvolgyi C."/>
            <person name="Papp T."/>
            <person name="Martin F.M."/>
            <person name="Miettinen O."/>
            <person name="Hibbett D.S."/>
            <person name="Nagy L.G."/>
        </authorList>
    </citation>
    <scope>NUCLEOTIDE SEQUENCE [LARGE SCALE GENOMIC DNA]</scope>
    <source>
        <strain evidence="2 3">FP101781</strain>
    </source>
</reference>
<proteinExistence type="predicted"/>
<comment type="caution">
    <text evidence="2">The sequence shown here is derived from an EMBL/GenBank/DDBJ whole genome shotgun (WGS) entry which is preliminary data.</text>
</comment>
<organism evidence="2 3">
    <name type="scientific">Coprinellus micaceus</name>
    <name type="common">Glistening ink-cap mushroom</name>
    <name type="synonym">Coprinus micaceus</name>
    <dbReference type="NCBI Taxonomy" id="71717"/>
    <lineage>
        <taxon>Eukaryota</taxon>
        <taxon>Fungi</taxon>
        <taxon>Dikarya</taxon>
        <taxon>Basidiomycota</taxon>
        <taxon>Agaricomycotina</taxon>
        <taxon>Agaricomycetes</taxon>
        <taxon>Agaricomycetidae</taxon>
        <taxon>Agaricales</taxon>
        <taxon>Agaricineae</taxon>
        <taxon>Psathyrellaceae</taxon>
        <taxon>Coprinellus</taxon>
    </lineage>
</organism>
<gene>
    <name evidence="2" type="ORF">FA13DRAFT_1737046</name>
</gene>
<dbReference type="Proteomes" id="UP000298030">
    <property type="component" value="Unassembled WGS sequence"/>
</dbReference>
<protein>
    <submittedName>
        <fullName evidence="2">Uncharacterized protein</fullName>
    </submittedName>
</protein>
<evidence type="ECO:0000313" key="3">
    <source>
        <dbReference type="Proteomes" id="UP000298030"/>
    </source>
</evidence>
<sequence>MFLFEPKGDQPQSGSSKAAMRRNHGAKPPGAKVDIVADAGKVWIRVNTCALLIVFPKDMS</sequence>
<dbReference type="EMBL" id="QPFP01000045">
    <property type="protein sequence ID" value="TEB26841.1"/>
    <property type="molecule type" value="Genomic_DNA"/>
</dbReference>
<keyword evidence="3" id="KW-1185">Reference proteome</keyword>
<dbReference type="AlphaFoldDB" id="A0A4Y7SYP7"/>
<evidence type="ECO:0000256" key="1">
    <source>
        <dbReference type="SAM" id="MobiDB-lite"/>
    </source>
</evidence>
<feature type="region of interest" description="Disordered" evidence="1">
    <location>
        <begin position="1"/>
        <end position="31"/>
    </location>
</feature>
<dbReference type="OrthoDB" id="14527at2759"/>
<evidence type="ECO:0000313" key="2">
    <source>
        <dbReference type="EMBL" id="TEB26841.1"/>
    </source>
</evidence>
<accession>A0A4Y7SYP7</accession>
<name>A0A4Y7SYP7_COPMI</name>